<gene>
    <name evidence="3" type="ORF">PS273GM_08640</name>
</gene>
<dbReference type="OrthoDB" id="6944661at2"/>
<dbReference type="PANTHER" id="PTHR35174:SF3">
    <property type="entry name" value="BLL7171 PROTEIN"/>
    <property type="match status" value="1"/>
</dbReference>
<evidence type="ECO:0000259" key="2">
    <source>
        <dbReference type="Pfam" id="PF03795"/>
    </source>
</evidence>
<organism evidence="3 4">
    <name type="scientific">Stutzerimonas stutzeri</name>
    <name type="common">Pseudomonas stutzeri</name>
    <dbReference type="NCBI Taxonomy" id="316"/>
    <lineage>
        <taxon>Bacteria</taxon>
        <taxon>Pseudomonadati</taxon>
        <taxon>Pseudomonadota</taxon>
        <taxon>Gammaproteobacteria</taxon>
        <taxon>Pseudomonadales</taxon>
        <taxon>Pseudomonadaceae</taxon>
        <taxon>Stutzerimonas</taxon>
    </lineage>
</organism>
<evidence type="ECO:0000313" key="4">
    <source>
        <dbReference type="Proteomes" id="UP000077787"/>
    </source>
</evidence>
<dbReference type="AlphaFoldDB" id="A0A172WPD2"/>
<comment type="similarity">
    <text evidence="1">Belongs to the YciI family.</text>
</comment>
<dbReference type="EMBL" id="CP015641">
    <property type="protein sequence ID" value="ANF25216.1"/>
    <property type="molecule type" value="Genomic_DNA"/>
</dbReference>
<dbReference type="InterPro" id="IPR005545">
    <property type="entry name" value="YCII"/>
</dbReference>
<accession>A0A172WPD2</accession>
<dbReference type="Proteomes" id="UP000077787">
    <property type="component" value="Chromosome"/>
</dbReference>
<dbReference type="Gene3D" id="3.30.70.1060">
    <property type="entry name" value="Dimeric alpha+beta barrel"/>
    <property type="match status" value="1"/>
</dbReference>
<protein>
    <recommendedName>
        <fullName evidence="2">YCII-related domain-containing protein</fullName>
    </recommendedName>
</protein>
<dbReference type="InterPro" id="IPR011008">
    <property type="entry name" value="Dimeric_a/b-barrel"/>
</dbReference>
<evidence type="ECO:0000313" key="3">
    <source>
        <dbReference type="EMBL" id="ANF25216.1"/>
    </source>
</evidence>
<dbReference type="PANTHER" id="PTHR35174">
    <property type="entry name" value="BLL7171 PROTEIN-RELATED"/>
    <property type="match status" value="1"/>
</dbReference>
<name>A0A172WPD2_STUST</name>
<sequence length="118" mass="12820">MRYLCLVYLNEDAVAALPPGVHAALDAECCEYHAQLRHSGELVVGEALQPVSSTTTVRRQGDRLLLHDGPVRDGHEQPAAIYLFETQDLNGAIRLASRLPSARLGCVEVHALEARAPP</sequence>
<evidence type="ECO:0000256" key="1">
    <source>
        <dbReference type="ARBA" id="ARBA00007689"/>
    </source>
</evidence>
<feature type="domain" description="YCII-related" evidence="2">
    <location>
        <begin position="1"/>
        <end position="110"/>
    </location>
</feature>
<proteinExistence type="inferred from homology"/>
<dbReference type="RefSeq" id="WP_045422620.1">
    <property type="nucleotide sequence ID" value="NZ_CP015641.1"/>
</dbReference>
<dbReference type="Pfam" id="PF03795">
    <property type="entry name" value="YCII"/>
    <property type="match status" value="1"/>
</dbReference>
<dbReference type="SUPFAM" id="SSF54909">
    <property type="entry name" value="Dimeric alpha+beta barrel"/>
    <property type="match status" value="1"/>
</dbReference>
<reference evidence="3 4" key="1">
    <citation type="submission" date="2016-05" db="EMBL/GenBank/DDBJ databases">
        <title>Genome sequence of Pseudomonas stutzeri 273 and identification of the exopolysaccharide biosynthesis locus.</title>
        <authorList>
            <person name="Wu S."/>
            <person name="Sun C."/>
        </authorList>
    </citation>
    <scope>NUCLEOTIDE SEQUENCE [LARGE SCALE GENOMIC DNA]</scope>
    <source>
        <strain evidence="3 4">273</strain>
    </source>
</reference>